<evidence type="ECO:0000256" key="1">
    <source>
        <dbReference type="SAM" id="Phobius"/>
    </source>
</evidence>
<evidence type="ECO:0000313" key="3">
    <source>
        <dbReference type="EMBL" id="PHU41099.1"/>
    </source>
</evidence>
<keyword evidence="1" id="KW-1133">Transmembrane helix</keyword>
<feature type="transmembrane region" description="Helical" evidence="1">
    <location>
        <begin position="90"/>
        <end position="109"/>
    </location>
</feature>
<dbReference type="AlphaFoldDB" id="A0A2G3ECP4"/>
<gene>
    <name evidence="3" type="ORF">CSX00_01945</name>
</gene>
<dbReference type="PANTHER" id="PTHR31302:SF0">
    <property type="entry name" value="TRANSMEMBRANE PROTEIN WITH METALLOPHOSPHOESTERASE DOMAIN"/>
    <property type="match status" value="1"/>
</dbReference>
<dbReference type="GO" id="GO:0016787">
    <property type="term" value="F:hydrolase activity"/>
    <property type="evidence" value="ECO:0007669"/>
    <property type="project" value="InterPro"/>
</dbReference>
<comment type="caution">
    <text evidence="3">The sequence shown here is derived from an EMBL/GenBank/DDBJ whole genome shotgun (WGS) entry which is preliminary data.</text>
</comment>
<dbReference type="InterPro" id="IPR029052">
    <property type="entry name" value="Metallo-depent_PP-like"/>
</dbReference>
<dbReference type="InterPro" id="IPR051158">
    <property type="entry name" value="Metallophosphoesterase_sf"/>
</dbReference>
<accession>A0A2G3ECP4</accession>
<feature type="domain" description="Calcineurin-like phosphoesterase" evidence="2">
    <location>
        <begin position="129"/>
        <end position="298"/>
    </location>
</feature>
<keyword evidence="1" id="KW-0812">Transmembrane</keyword>
<keyword evidence="1" id="KW-0472">Membrane</keyword>
<dbReference type="EMBL" id="PDYH01000008">
    <property type="protein sequence ID" value="PHU41099.1"/>
    <property type="molecule type" value="Genomic_DNA"/>
</dbReference>
<dbReference type="PANTHER" id="PTHR31302">
    <property type="entry name" value="TRANSMEMBRANE PROTEIN WITH METALLOPHOSPHOESTERASE DOMAIN-RELATED"/>
    <property type="match status" value="1"/>
</dbReference>
<proteinExistence type="predicted"/>
<protein>
    <submittedName>
        <fullName evidence="3">Serine/threonine protein phosphatase</fullName>
    </submittedName>
</protein>
<evidence type="ECO:0000313" key="4">
    <source>
        <dbReference type="Proteomes" id="UP000224317"/>
    </source>
</evidence>
<feature type="transmembrane region" description="Helical" evidence="1">
    <location>
        <begin position="60"/>
        <end position="78"/>
    </location>
</feature>
<reference evidence="3" key="1">
    <citation type="submission" date="2017-10" db="EMBL/GenBank/DDBJ databases">
        <title>Resolving the taxonomy of Roseburia spp., Eubacterium rectale and Agathobacter spp. through phylogenomic analysis.</title>
        <authorList>
            <person name="Sheridan P.O."/>
            <person name="Walker A.W."/>
            <person name="Duncan S.H."/>
            <person name="Scott K.P."/>
            <person name="Toole P.W.O."/>
            <person name="Luis P."/>
            <person name="Flint H.J."/>
        </authorList>
    </citation>
    <scope>NUCLEOTIDE SEQUENCE [LARGE SCALE GENOMIC DNA]</scope>
    <source>
        <strain evidence="3">JK10</strain>
    </source>
</reference>
<dbReference type="Proteomes" id="UP000224317">
    <property type="component" value="Unassembled WGS sequence"/>
</dbReference>
<dbReference type="Gene3D" id="3.60.21.10">
    <property type="match status" value="1"/>
</dbReference>
<feature type="transmembrane region" description="Helical" evidence="1">
    <location>
        <begin position="6"/>
        <end position="23"/>
    </location>
</feature>
<name>A0A2G3ECP4_9FIRM</name>
<dbReference type="Pfam" id="PF00149">
    <property type="entry name" value="Metallophos"/>
    <property type="match status" value="1"/>
</dbReference>
<dbReference type="InterPro" id="IPR004843">
    <property type="entry name" value="Calcineurin-like_PHP"/>
</dbReference>
<dbReference type="RefSeq" id="WP_099412665.1">
    <property type="nucleotide sequence ID" value="NZ_PDYH01000008.1"/>
</dbReference>
<feature type="transmembrane region" description="Helical" evidence="1">
    <location>
        <begin position="35"/>
        <end position="54"/>
    </location>
</feature>
<sequence length="362" mass="40722">MIWMLMFVGAAVASILGIIYMTNSIAKFKVIKNRLVAFLILVALFLIFTFTLEWINALTITIYTTGFFLIFGLLGRIVRRFSKKEFKVHWQGLCAILSSVLFLGTGYYLCASVVEKDYNLTTEKDTGDIKIAMLSDSHIGTTFDGEGFAKHLKTIEAQSPDILLIVGDFVDDSSKKEDLEVACKTIGEMDLKYGAWFAYGNHDRGYFNHRDFTAEDLENILQENGIHILEDESVLIDDRFYLVGRADKGYNPDRLTMDELLQDLDTSKYIIVMDHEPADYAAEAQSVADLVLCGHTHGGQMIPITKFGVWSGIDDSTYGLEEHNNTKFIVSSGISDWAIKFKTGTRSEYVVVNVNARKTNLE</sequence>
<evidence type="ECO:0000259" key="2">
    <source>
        <dbReference type="Pfam" id="PF00149"/>
    </source>
</evidence>
<keyword evidence="4" id="KW-1185">Reference proteome</keyword>
<organism evidence="3 4">
    <name type="scientific">Pseudobutyrivibrio ruminis</name>
    <dbReference type="NCBI Taxonomy" id="46206"/>
    <lineage>
        <taxon>Bacteria</taxon>
        <taxon>Bacillati</taxon>
        <taxon>Bacillota</taxon>
        <taxon>Clostridia</taxon>
        <taxon>Lachnospirales</taxon>
        <taxon>Lachnospiraceae</taxon>
        <taxon>Pseudobutyrivibrio</taxon>
    </lineage>
</organism>
<dbReference type="SUPFAM" id="SSF56300">
    <property type="entry name" value="Metallo-dependent phosphatases"/>
    <property type="match status" value="1"/>
</dbReference>